<proteinExistence type="predicted"/>
<evidence type="ECO:0000256" key="1">
    <source>
        <dbReference type="SAM" id="MobiDB-lite"/>
    </source>
</evidence>
<feature type="non-terminal residue" evidence="2">
    <location>
        <position position="1"/>
    </location>
</feature>
<evidence type="ECO:0000313" key="2">
    <source>
        <dbReference type="EMBL" id="CAA9308660.1"/>
    </source>
</evidence>
<sequence>GSAGRSRSVVCRRAAGVPNSGAHTETQRHRERLISVPLCLCV</sequence>
<accession>A0A6J4KPT4</accession>
<dbReference type="EMBL" id="CADCTW010000062">
    <property type="protein sequence ID" value="CAA9308660.1"/>
    <property type="molecule type" value="Genomic_DNA"/>
</dbReference>
<name>A0A6J4KPT4_9BACT</name>
<feature type="region of interest" description="Disordered" evidence="1">
    <location>
        <begin position="1"/>
        <end position="28"/>
    </location>
</feature>
<reference evidence="2" key="1">
    <citation type="submission" date="2020-02" db="EMBL/GenBank/DDBJ databases">
        <authorList>
            <person name="Meier V. D."/>
        </authorList>
    </citation>
    <scope>NUCLEOTIDE SEQUENCE</scope>
    <source>
        <strain evidence="2">AVDCRST_MAG68</strain>
    </source>
</reference>
<protein>
    <submittedName>
        <fullName evidence="2">Uncharacterized protein</fullName>
    </submittedName>
</protein>
<dbReference type="AlphaFoldDB" id="A0A6J4KPT4"/>
<gene>
    <name evidence="2" type="ORF">AVDCRST_MAG68-1125</name>
</gene>
<feature type="non-terminal residue" evidence="2">
    <location>
        <position position="42"/>
    </location>
</feature>
<organism evidence="2">
    <name type="scientific">uncultured Gemmatimonadota bacterium</name>
    <dbReference type="NCBI Taxonomy" id="203437"/>
    <lineage>
        <taxon>Bacteria</taxon>
        <taxon>Pseudomonadati</taxon>
        <taxon>Gemmatimonadota</taxon>
        <taxon>environmental samples</taxon>
    </lineage>
</organism>